<protein>
    <submittedName>
        <fullName evidence="1">Uncharacterized protein</fullName>
    </submittedName>
</protein>
<proteinExistence type="predicted"/>
<accession>A0ABS5EKP2</accession>
<sequence length="86" mass="9130">MSASIPSLQHPVSFAANILLANLVGLMRAKGMLTDADTEHLFSGTDSRLIGTNIGDNVLYETVVTEALSMMRGIALNFPAPEAEPD</sequence>
<dbReference type="EMBL" id="JAAEDI010000019">
    <property type="protein sequence ID" value="MBR0651591.1"/>
    <property type="molecule type" value="Genomic_DNA"/>
</dbReference>
<gene>
    <name evidence="1" type="ORF">GXW78_18115</name>
</gene>
<reference evidence="2" key="1">
    <citation type="journal article" date="2021" name="Syst. Appl. Microbiol.">
        <title>Roseomonas hellenica sp. nov., isolated from roots of wild-growing Alkanna tinctoria.</title>
        <authorList>
            <person name="Rat A."/>
            <person name="Naranjo H.D."/>
            <person name="Lebbe L."/>
            <person name="Cnockaert M."/>
            <person name="Krigas N."/>
            <person name="Grigoriadou K."/>
            <person name="Maloupa E."/>
            <person name="Willems A."/>
        </authorList>
    </citation>
    <scope>NUCLEOTIDE SEQUENCE [LARGE SCALE GENOMIC DNA]</scope>
    <source>
        <strain evidence="2">LMG 31159</strain>
    </source>
</reference>
<dbReference type="Proteomes" id="UP000698752">
    <property type="component" value="Unassembled WGS sequence"/>
</dbReference>
<organism evidence="1 2">
    <name type="scientific">Neoroseomonas terrae</name>
    <dbReference type="NCBI Taxonomy" id="424799"/>
    <lineage>
        <taxon>Bacteria</taxon>
        <taxon>Pseudomonadati</taxon>
        <taxon>Pseudomonadota</taxon>
        <taxon>Alphaproteobacteria</taxon>
        <taxon>Acetobacterales</taxon>
        <taxon>Acetobacteraceae</taxon>
        <taxon>Neoroseomonas</taxon>
    </lineage>
</organism>
<name>A0ABS5EKP2_9PROT</name>
<evidence type="ECO:0000313" key="2">
    <source>
        <dbReference type="Proteomes" id="UP000698752"/>
    </source>
</evidence>
<evidence type="ECO:0000313" key="1">
    <source>
        <dbReference type="EMBL" id="MBR0651591.1"/>
    </source>
</evidence>
<comment type="caution">
    <text evidence="1">The sequence shown here is derived from an EMBL/GenBank/DDBJ whole genome shotgun (WGS) entry which is preliminary data.</text>
</comment>
<dbReference type="RefSeq" id="WP_211870253.1">
    <property type="nucleotide sequence ID" value="NZ_JAAEDI010000019.1"/>
</dbReference>
<keyword evidence="2" id="KW-1185">Reference proteome</keyword>